<evidence type="ECO:0000256" key="1">
    <source>
        <dbReference type="SAM" id="Phobius"/>
    </source>
</evidence>
<organism evidence="2">
    <name type="scientific">Vibrio sp. FF_482</name>
    <dbReference type="NCBI Taxonomy" id="1652836"/>
    <lineage>
        <taxon>Bacteria</taxon>
        <taxon>Pseudomonadati</taxon>
        <taxon>Pseudomonadota</taxon>
        <taxon>Gammaproteobacteria</taxon>
        <taxon>Vibrionales</taxon>
        <taxon>Vibrionaceae</taxon>
        <taxon>Vibrio</taxon>
    </lineage>
</organism>
<keyword evidence="1" id="KW-0812">Transmembrane</keyword>
<accession>A0A0H3ZVH2</accession>
<protein>
    <submittedName>
        <fullName evidence="2">Chemotactic transducer-related protein</fullName>
    </submittedName>
</protein>
<name>A0A0H3ZVH2_9VIBR</name>
<evidence type="ECO:0000313" key="2">
    <source>
        <dbReference type="EMBL" id="AKN37859.1"/>
    </source>
</evidence>
<feature type="transmembrane region" description="Helical" evidence="1">
    <location>
        <begin position="217"/>
        <end position="238"/>
    </location>
</feature>
<keyword evidence="1" id="KW-1133">Transmembrane helix</keyword>
<keyword evidence="1" id="KW-0472">Membrane</keyword>
<sequence>MRIRDPAMRQRIAASASARYVLTVSNDLSSQIQIMSQELKVLETRPNDKRILYKTSSWFEQANQSTNLISKPLLLPGPESLGLKIYRQSSSGVIISADVLLDDLRRSLSDTLTNESSLRVLYNDSGQILALSDSAQPPTSSQGVITHIEMVTNQVVPHAIEENAERGQLGEFEYNNEQWIGQIVTIRPLNSEHVHLLMASKANALFNKGALIKQQTLYGSLLVLILMIPMIYVIYKIYF</sequence>
<dbReference type="EMBL" id="KP795555">
    <property type="protein sequence ID" value="AKN37859.1"/>
    <property type="molecule type" value="Genomic_DNA"/>
</dbReference>
<dbReference type="AlphaFoldDB" id="A0A0H3ZVH2"/>
<proteinExistence type="predicted"/>
<reference evidence="2" key="1">
    <citation type="journal article" date="2015" name="MBio">
        <title>Eco-Evolutionary Dynamics of Episomes among Ecologically Cohesive Bacterial Populations.</title>
        <authorList>
            <person name="Xue H."/>
            <person name="Cordero O.X."/>
            <person name="Camas F.M."/>
            <person name="Trimble W."/>
            <person name="Meyer F."/>
            <person name="Guglielmini J."/>
            <person name="Rocha E.P."/>
            <person name="Polz M.F."/>
        </authorList>
    </citation>
    <scope>NUCLEOTIDE SEQUENCE</scope>
    <source>
        <strain evidence="2">FF_482</strain>
    </source>
</reference>